<reference evidence="1" key="1">
    <citation type="journal article" date="2021" name="Proc. Natl. Acad. Sci. U.S.A.">
        <title>A Catalog of Tens of Thousands of Viruses from Human Metagenomes Reveals Hidden Associations with Chronic Diseases.</title>
        <authorList>
            <person name="Tisza M.J."/>
            <person name="Buck C.B."/>
        </authorList>
    </citation>
    <scope>NUCLEOTIDE SEQUENCE</scope>
    <source>
        <strain evidence="1">CtDuC3</strain>
    </source>
</reference>
<keyword evidence="1" id="KW-0675">Receptor</keyword>
<name>A0A8S5LN17_9CAUD</name>
<organism evidence="1">
    <name type="scientific">Siphoviridae sp. ctDuC3</name>
    <dbReference type="NCBI Taxonomy" id="2827563"/>
    <lineage>
        <taxon>Viruses</taxon>
        <taxon>Duplodnaviria</taxon>
        <taxon>Heunggongvirae</taxon>
        <taxon>Uroviricota</taxon>
        <taxon>Caudoviricetes</taxon>
    </lineage>
</organism>
<sequence>MERYSFFDAQNTGGGFDRTYNCADIAAYFSSFIGNGVYANPANQLQVVPATGLGINVKQGKAWINGYFYELSESDKALTIERGDNNYPRIDLVVLSLNHSKRLIEIKLIKGAAAAVPQAPAFTRDKTIHELVLAEITVPAGTTDIKAAQIKDCRPDNSKCGFVTGVVEQIDTTNLFAQYDDSFKTWFDGIKGLLDGDAAGKLGAEVTKLQETTKEHTNTLAELGGNITALQNRIIFGSAPAPETGKPNTIYVQLL</sequence>
<protein>
    <submittedName>
        <fullName evidence="1">Receptor Binding Protein</fullName>
    </submittedName>
</protein>
<proteinExistence type="predicted"/>
<accession>A0A8S5LN17</accession>
<evidence type="ECO:0000313" key="1">
    <source>
        <dbReference type="EMBL" id="DAD71256.1"/>
    </source>
</evidence>
<dbReference type="EMBL" id="BK015879">
    <property type="protein sequence ID" value="DAD71256.1"/>
    <property type="molecule type" value="Genomic_DNA"/>
</dbReference>